<evidence type="ECO:0000313" key="1">
    <source>
        <dbReference type="EMBL" id="AQX52571.1"/>
    </source>
</evidence>
<dbReference type="EMBL" id="CP014339">
    <property type="protein sequence ID" value="AQX52571.1"/>
    <property type="molecule type" value="Genomic_DNA"/>
</dbReference>
<dbReference type="RefSeq" id="WP_078411458.1">
    <property type="nucleotide sequence ID" value="NZ_CP014339.1"/>
</dbReference>
<dbReference type="AlphaFoldDB" id="A0A1T3H378"/>
<dbReference type="Proteomes" id="UP000189738">
    <property type="component" value="Chromosome"/>
</dbReference>
<evidence type="ECO:0000313" key="3">
    <source>
        <dbReference type="Proteomes" id="UP000189738"/>
    </source>
</evidence>
<gene>
    <name evidence="1" type="ORF">AYC66_18620</name>
    <name evidence="2" type="ORF">BAY09_07250</name>
</gene>
<proteinExistence type="predicted"/>
<sequence length="69" mass="7923">MKKRILLNLFIIAVVVSAIAGIKTVNMGSYRNGGQSCFTINKYEAVGFENSFELFEKIIRQYIVRWTEC</sequence>
<reference evidence="1 3" key="1">
    <citation type="submission" date="2016-02" db="EMBL/GenBank/DDBJ databases">
        <authorList>
            <person name="Nicholson A.C."/>
            <person name="Humrighouse B.W."/>
            <person name="Loparev V."/>
            <person name="Emery B."/>
            <person name="Graziano J."/>
            <person name="McQuiston J.R."/>
        </authorList>
    </citation>
    <scope>NUCLEOTIDE SEQUENCE [LARGE SCALE GENOMIC DNA]</scope>
    <source>
        <strain evidence="1 3">E6809</strain>
    </source>
</reference>
<name>A0A1T3H378_9FLAO</name>
<accession>A0A1T3H378</accession>
<protein>
    <submittedName>
        <fullName evidence="2">Uncharacterized protein</fullName>
    </submittedName>
</protein>
<evidence type="ECO:0000313" key="2">
    <source>
        <dbReference type="EMBL" id="OPB47441.1"/>
    </source>
</evidence>
<organism evidence="2">
    <name type="scientific">Elizabethkingia anophelis</name>
    <dbReference type="NCBI Taxonomy" id="1117645"/>
    <lineage>
        <taxon>Bacteria</taxon>
        <taxon>Pseudomonadati</taxon>
        <taxon>Bacteroidota</taxon>
        <taxon>Flavobacteriia</taxon>
        <taxon>Flavobacteriales</taxon>
        <taxon>Weeksellaceae</taxon>
        <taxon>Elizabethkingia</taxon>
    </lineage>
</organism>
<dbReference type="EMBL" id="MAHS01000013">
    <property type="protein sequence ID" value="OPB47441.1"/>
    <property type="molecule type" value="Genomic_DNA"/>
</dbReference>
<reference evidence="2" key="2">
    <citation type="submission" date="2016-06" db="EMBL/GenBank/DDBJ databases">
        <authorList>
            <person name="Nicholson A.C."/>
        </authorList>
    </citation>
    <scope>NUCLEOTIDE SEQUENCE [LARGE SCALE GENOMIC DNA]</scope>
    <source>
        <strain evidence="2">E6809</strain>
    </source>
</reference>